<evidence type="ECO:0000313" key="3">
    <source>
        <dbReference type="EMBL" id="PYI55642.1"/>
    </source>
</evidence>
<gene>
    <name evidence="3" type="ORF">DLM86_07900</name>
</gene>
<dbReference type="AlphaFoldDB" id="A0A2V5K9S8"/>
<dbReference type="InterPro" id="IPR010799">
    <property type="entry name" value="MlrC_C"/>
</dbReference>
<evidence type="ECO:0008006" key="5">
    <source>
        <dbReference type="Google" id="ProtNLM"/>
    </source>
</evidence>
<accession>A0A2V5K9S8</accession>
<sequence length="515" mass="55626">MRRCPRGPGRSSQAMNIAIGGLIQESNTFSEAVSTLDDFKRYFYRAGDRMALPLQAENELAGFYRAGREQGVNLLPTLFAHAVSSGRIGRRTLEELKGELFAQMARLPPVDGVLFALHGAWAAEDDDDADGEIVAAIRQRVGRDVPIVITLDSHANVTRRMVGHVDALVGYRTFPHTDFAETGYRAAKLLFSIARGEIRPCIRWKKLPMIVPAENQQTYRGPMAELWEQAREGEARGRSIATSLFAVQPWLDVEEMGCSVVAVGTDEAEAEAEVGRLASLMWTKRRQFDVALYTVSQIVDLLTEKGGGEVVVVSDSADSPGAGSPGDSSFVLRELLKLGAERRFRCLLSIVDGPAARAASEAGVGSAVKLLVGHTISASVGSPVEIEGTVLYAGRGTFRFGGGTVSGLEADMGTCAVVAIGRLSLLLMENATFTGDPAMYRCVGLEPAEADLVLVKSANQFRAEYEKLTDRIYILDTPGASTAKLTALPFRRIPRPMYPFDDDFAPGDGSIAVPH</sequence>
<evidence type="ECO:0000313" key="4">
    <source>
        <dbReference type="Proteomes" id="UP000247476"/>
    </source>
</evidence>
<dbReference type="EMBL" id="QJVJ01000003">
    <property type="protein sequence ID" value="PYI55642.1"/>
    <property type="molecule type" value="Genomic_DNA"/>
</dbReference>
<dbReference type="Pfam" id="PF07364">
    <property type="entry name" value="DUF1485"/>
    <property type="match status" value="1"/>
</dbReference>
<dbReference type="InterPro" id="IPR015995">
    <property type="entry name" value="MlrC_N"/>
</dbReference>
<feature type="domain" description="Microcystin LR degradation protein MlrC N-terminal" evidence="2">
    <location>
        <begin position="17"/>
        <end position="300"/>
    </location>
</feature>
<proteinExistence type="predicted"/>
<comment type="caution">
    <text evidence="3">The sequence shown here is derived from an EMBL/GenBank/DDBJ whole genome shotgun (WGS) entry which is preliminary data.</text>
</comment>
<organism evidence="3 4">
    <name type="scientific">Paenibacillus flagellatus</name>
    <dbReference type="NCBI Taxonomy" id="2211139"/>
    <lineage>
        <taxon>Bacteria</taxon>
        <taxon>Bacillati</taxon>
        <taxon>Bacillota</taxon>
        <taxon>Bacilli</taxon>
        <taxon>Bacillales</taxon>
        <taxon>Paenibacillaceae</taxon>
        <taxon>Paenibacillus</taxon>
    </lineage>
</organism>
<evidence type="ECO:0000259" key="1">
    <source>
        <dbReference type="Pfam" id="PF07171"/>
    </source>
</evidence>
<feature type="domain" description="Microcystin LR degradation protein MlrC C-terminal" evidence="1">
    <location>
        <begin position="313"/>
        <end position="492"/>
    </location>
</feature>
<dbReference type="Proteomes" id="UP000247476">
    <property type="component" value="Unassembled WGS sequence"/>
</dbReference>
<dbReference type="InterPro" id="IPR009197">
    <property type="entry name" value="MlrC"/>
</dbReference>
<dbReference type="PIRSF" id="PIRSF012702">
    <property type="entry name" value="UCP012702"/>
    <property type="match status" value="1"/>
</dbReference>
<reference evidence="3 4" key="1">
    <citation type="submission" date="2018-05" db="EMBL/GenBank/DDBJ databases">
        <title>Paenibacillus flagellatus sp. nov., isolated from selenium mineral soil.</title>
        <authorList>
            <person name="Dai X."/>
        </authorList>
    </citation>
    <scope>NUCLEOTIDE SEQUENCE [LARGE SCALE GENOMIC DNA]</scope>
    <source>
        <strain evidence="3 4">DXL2</strain>
    </source>
</reference>
<evidence type="ECO:0000259" key="2">
    <source>
        <dbReference type="Pfam" id="PF07364"/>
    </source>
</evidence>
<protein>
    <recommendedName>
        <fullName evidence="5">Microcystin degradation protein MlrC</fullName>
    </recommendedName>
</protein>
<name>A0A2V5K9S8_9BACL</name>
<dbReference type="Pfam" id="PF07171">
    <property type="entry name" value="MlrC_C"/>
    <property type="match status" value="1"/>
</dbReference>
<keyword evidence="4" id="KW-1185">Reference proteome</keyword>